<dbReference type="GO" id="GO:0000981">
    <property type="term" value="F:DNA-binding transcription factor activity, RNA polymerase II-specific"/>
    <property type="evidence" value="ECO:0007669"/>
    <property type="project" value="TreeGrafter"/>
</dbReference>
<dbReference type="PANTHER" id="PTHR12081:SF18">
    <property type="entry name" value="TRANSCRIPTION FACTOR E2F2-RELATED"/>
    <property type="match status" value="1"/>
</dbReference>
<dbReference type="GO" id="GO:0046983">
    <property type="term" value="F:protein dimerization activity"/>
    <property type="evidence" value="ECO:0007669"/>
    <property type="project" value="InterPro"/>
</dbReference>
<comment type="caution">
    <text evidence="9">The sequence shown here is derived from an EMBL/GenBank/DDBJ whole genome shotgun (WGS) entry which is preliminary data.</text>
</comment>
<gene>
    <name evidence="9" type="ORF">ZIOFF_024861</name>
</gene>
<dbReference type="EMBL" id="JACMSC010000007">
    <property type="protein sequence ID" value="KAG6514500.1"/>
    <property type="molecule type" value="Genomic_DNA"/>
</dbReference>
<dbReference type="SUPFAM" id="SSF144074">
    <property type="entry name" value="E2F-DP heterodimerization region"/>
    <property type="match status" value="1"/>
</dbReference>
<comment type="similarity">
    <text evidence="1 6">Belongs to the E2F/DP family.</text>
</comment>
<accession>A0A8J5L6I6</accession>
<dbReference type="AlphaFoldDB" id="A0A8J5L6I6"/>
<evidence type="ECO:0000259" key="8">
    <source>
        <dbReference type="SMART" id="SM01372"/>
    </source>
</evidence>
<reference evidence="9 10" key="1">
    <citation type="submission" date="2020-08" db="EMBL/GenBank/DDBJ databases">
        <title>Plant Genome Project.</title>
        <authorList>
            <person name="Zhang R.-G."/>
        </authorList>
    </citation>
    <scope>NUCLEOTIDE SEQUENCE [LARGE SCALE GENOMIC DNA]</scope>
    <source>
        <tissue evidence="9">Rhizome</tissue>
    </source>
</reference>
<dbReference type="InterPro" id="IPR036388">
    <property type="entry name" value="WH-like_DNA-bd_sf"/>
</dbReference>
<dbReference type="PANTHER" id="PTHR12081">
    <property type="entry name" value="TRANSCRIPTION FACTOR E2F"/>
    <property type="match status" value="1"/>
</dbReference>
<dbReference type="Proteomes" id="UP000734854">
    <property type="component" value="Unassembled WGS sequence"/>
</dbReference>
<evidence type="ECO:0000313" key="10">
    <source>
        <dbReference type="Proteomes" id="UP000734854"/>
    </source>
</evidence>
<keyword evidence="2 6" id="KW-0805">Transcription regulation</keyword>
<dbReference type="InterPro" id="IPR032198">
    <property type="entry name" value="E2F_CC-MB"/>
</dbReference>
<dbReference type="InterPro" id="IPR015633">
    <property type="entry name" value="E2F"/>
</dbReference>
<dbReference type="GO" id="GO:0000978">
    <property type="term" value="F:RNA polymerase II cis-regulatory region sequence-specific DNA binding"/>
    <property type="evidence" value="ECO:0007669"/>
    <property type="project" value="InterPro"/>
</dbReference>
<feature type="region of interest" description="Disordered" evidence="7">
    <location>
        <begin position="1"/>
        <end position="140"/>
    </location>
</feature>
<name>A0A8J5L6I6_ZINOF</name>
<dbReference type="InterPro" id="IPR037241">
    <property type="entry name" value="E2F-DP_heterodim"/>
</dbReference>
<keyword evidence="10" id="KW-1185">Reference proteome</keyword>
<evidence type="ECO:0000313" key="9">
    <source>
        <dbReference type="EMBL" id="KAG6514500.1"/>
    </source>
</evidence>
<dbReference type="FunFam" id="1.10.10.10:FF:000008">
    <property type="entry name" value="E2F transcription factor 1"/>
    <property type="match status" value="1"/>
</dbReference>
<dbReference type="Pfam" id="PF16421">
    <property type="entry name" value="E2F_CC-MB"/>
    <property type="match status" value="1"/>
</dbReference>
<proteinExistence type="inferred from homology"/>
<sequence>MSSGRVAGTRPAAAPPPPPGQISQPYLPFASSRPPFLSPDEYHRFSVPHGRRSAGEEMNDALLIRTPLKRKREKEDNETSETSESVTNSGYSEQVNNPLLTPVSGKGTKTNGRSNASKYNKSSPQTPMSNGGSPSNNALTPVNTCRYDSSLGLLTKKFINLLTHEQDGILDLNNAAQILEAVQKRRIYDITNVLEGIGFIEKKLKNKIHWKGQDDTRLGETNNDISMLQEEVRKLSLHEQSLDDSIRRLYVTEDDIKTQKCFQNETLIAIKAPHGTTLEVPNPDEASRDIRKSFLLKYFMNVMSCLLFASQFEKFETVNGAETPLSLPLGNSRENSRAIGNSMVAVATDENREEQLQLNNHDSQRMCPDTCSPLDFSGGVIRIDPSDTDMDADYYLLSDLGFSLTDLWETPTEEQQSGVSAFTTDGMVSNNGSAAHPPSVTNVIATSLDQSCAPR</sequence>
<dbReference type="SMART" id="SM01372">
    <property type="entry name" value="E2F_TDP"/>
    <property type="match status" value="1"/>
</dbReference>
<evidence type="ECO:0000256" key="5">
    <source>
        <dbReference type="ARBA" id="ARBA00023306"/>
    </source>
</evidence>
<keyword evidence="4 6" id="KW-0804">Transcription</keyword>
<evidence type="ECO:0000256" key="6">
    <source>
        <dbReference type="RuleBase" id="RU003796"/>
    </source>
</evidence>
<dbReference type="SUPFAM" id="SSF46785">
    <property type="entry name" value="Winged helix' DNA-binding domain"/>
    <property type="match status" value="1"/>
</dbReference>
<comment type="subcellular location">
    <subcellularLocation>
        <location evidence="6">Nucleus</location>
    </subcellularLocation>
</comment>
<keyword evidence="5" id="KW-0131">Cell cycle</keyword>
<keyword evidence="3 6" id="KW-0238">DNA-binding</keyword>
<feature type="compositionally biased region" description="Polar residues" evidence="7">
    <location>
        <begin position="107"/>
        <end position="140"/>
    </location>
</feature>
<organism evidence="9 10">
    <name type="scientific">Zingiber officinale</name>
    <name type="common">Ginger</name>
    <name type="synonym">Amomum zingiber</name>
    <dbReference type="NCBI Taxonomy" id="94328"/>
    <lineage>
        <taxon>Eukaryota</taxon>
        <taxon>Viridiplantae</taxon>
        <taxon>Streptophyta</taxon>
        <taxon>Embryophyta</taxon>
        <taxon>Tracheophyta</taxon>
        <taxon>Spermatophyta</taxon>
        <taxon>Magnoliopsida</taxon>
        <taxon>Liliopsida</taxon>
        <taxon>Zingiberales</taxon>
        <taxon>Zingiberaceae</taxon>
        <taxon>Zingiber</taxon>
    </lineage>
</organism>
<dbReference type="Gene3D" id="1.10.10.10">
    <property type="entry name" value="Winged helix-like DNA-binding domain superfamily/Winged helix DNA-binding domain"/>
    <property type="match status" value="1"/>
</dbReference>
<dbReference type="GO" id="GO:0090575">
    <property type="term" value="C:RNA polymerase II transcription regulator complex"/>
    <property type="evidence" value="ECO:0007669"/>
    <property type="project" value="TreeGrafter"/>
</dbReference>
<dbReference type="Gene3D" id="6.10.250.540">
    <property type="match status" value="1"/>
</dbReference>
<feature type="domain" description="E2F/DP family winged-helix DNA-binding" evidence="8">
    <location>
        <begin position="146"/>
        <end position="212"/>
    </location>
</feature>
<keyword evidence="6" id="KW-0539">Nucleus</keyword>
<feature type="compositionally biased region" description="Polar residues" evidence="7">
    <location>
        <begin position="88"/>
        <end position="99"/>
    </location>
</feature>
<dbReference type="InterPro" id="IPR003316">
    <property type="entry name" value="E2F_WHTH_DNA-bd_dom"/>
</dbReference>
<dbReference type="Pfam" id="PF02319">
    <property type="entry name" value="WHD_E2F_TDP"/>
    <property type="match status" value="1"/>
</dbReference>
<evidence type="ECO:0000256" key="3">
    <source>
        <dbReference type="ARBA" id="ARBA00023125"/>
    </source>
</evidence>
<evidence type="ECO:0000256" key="2">
    <source>
        <dbReference type="ARBA" id="ARBA00023015"/>
    </source>
</evidence>
<evidence type="ECO:0000256" key="7">
    <source>
        <dbReference type="SAM" id="MobiDB-lite"/>
    </source>
</evidence>
<evidence type="ECO:0000256" key="4">
    <source>
        <dbReference type="ARBA" id="ARBA00023163"/>
    </source>
</evidence>
<dbReference type="InterPro" id="IPR036390">
    <property type="entry name" value="WH_DNA-bd_sf"/>
</dbReference>
<evidence type="ECO:0000256" key="1">
    <source>
        <dbReference type="ARBA" id="ARBA00010940"/>
    </source>
</evidence>
<protein>
    <recommendedName>
        <fullName evidence="8">E2F/DP family winged-helix DNA-binding domain-containing protein</fullName>
    </recommendedName>
</protein>